<evidence type="ECO:0000259" key="7">
    <source>
        <dbReference type="PROSITE" id="PS50888"/>
    </source>
</evidence>
<evidence type="ECO:0000256" key="5">
    <source>
        <dbReference type="ARBA" id="ARBA00023242"/>
    </source>
</evidence>
<proteinExistence type="evidence at transcript level"/>
<dbReference type="SMART" id="SM00353">
    <property type="entry name" value="HLH"/>
    <property type="match status" value="1"/>
</dbReference>
<dbReference type="SMART" id="SM00511">
    <property type="entry name" value="ORANGE"/>
    <property type="match status" value="1"/>
</dbReference>
<evidence type="ECO:0000313" key="9">
    <source>
        <dbReference type="EMBL" id="CBX36138.1"/>
    </source>
</evidence>
<dbReference type="InterPro" id="IPR050370">
    <property type="entry name" value="HES_HEY"/>
</dbReference>
<accession>F2QAG4</accession>
<dbReference type="AlphaFoldDB" id="F2QAG4"/>
<sequence>ARINKSLSELKNLILDAMKKDPSRTSKLEKADILEMAVRHLQSLHKNPQTPDAKVMNEYRAGYNECTREVTRFLATAPNVDVTTRTDLLGHLANRLTSAAIETPTTAATPADSTSQSQPAVSTPPGGNNVTKPAIRVPVSTVIPITLGCGSKQGQGQGVSHVAISATPTGSGGLQLIPTRLPNGDLALVLPNDNLSSLLNTLSVATVSAMAAKGVAQKKDGDQEQPTSSCSSSSESQPAHNNDDNNNHDASGATNSASVWRPW</sequence>
<dbReference type="Pfam" id="PF07527">
    <property type="entry name" value="Hairy_orange"/>
    <property type="match status" value="1"/>
</dbReference>
<reference evidence="9" key="1">
    <citation type="journal article" date="2011" name="Evodevo">
        <title>Expression of myriapod pair rule gene orthologs.</title>
        <authorList>
            <person name="Janssen R."/>
            <person name="Budd G.E."/>
            <person name="Prpic N.M."/>
            <person name="Damen W.G."/>
        </authorList>
    </citation>
    <scope>NUCLEOTIDE SEQUENCE</scope>
</reference>
<dbReference type="Gene3D" id="4.10.280.10">
    <property type="entry name" value="Helix-loop-helix DNA-binding domain"/>
    <property type="match status" value="1"/>
</dbReference>
<dbReference type="Gene3D" id="6.10.250.980">
    <property type="match status" value="1"/>
</dbReference>
<dbReference type="GO" id="GO:0006355">
    <property type="term" value="P:regulation of DNA-templated transcription"/>
    <property type="evidence" value="ECO:0007669"/>
    <property type="project" value="InterPro"/>
</dbReference>
<dbReference type="PROSITE" id="PS51054">
    <property type="entry name" value="ORANGE"/>
    <property type="match status" value="1"/>
</dbReference>
<evidence type="ECO:0000256" key="2">
    <source>
        <dbReference type="ARBA" id="ARBA00023015"/>
    </source>
</evidence>
<dbReference type="PANTHER" id="PTHR10985">
    <property type="entry name" value="BASIC HELIX-LOOP-HELIX TRANSCRIPTION FACTOR, HES-RELATED"/>
    <property type="match status" value="1"/>
</dbReference>
<protein>
    <submittedName>
        <fullName evidence="9">Hairy-3 protein</fullName>
    </submittedName>
</protein>
<keyword evidence="5" id="KW-0539">Nucleus</keyword>
<evidence type="ECO:0000259" key="8">
    <source>
        <dbReference type="PROSITE" id="PS51054"/>
    </source>
</evidence>
<feature type="domain" description="Orange" evidence="8">
    <location>
        <begin position="59"/>
        <end position="92"/>
    </location>
</feature>
<dbReference type="SUPFAM" id="SSF47459">
    <property type="entry name" value="HLH, helix-loop-helix DNA-binding domain"/>
    <property type="match status" value="1"/>
</dbReference>
<organism evidence="9">
    <name type="scientific">Narceus annularis</name>
    <name type="common">Millipede</name>
    <dbReference type="NCBI Taxonomy" id="174156"/>
    <lineage>
        <taxon>Eukaryota</taxon>
        <taxon>Metazoa</taxon>
        <taxon>Ecdysozoa</taxon>
        <taxon>Arthropoda</taxon>
        <taxon>Myriapoda</taxon>
        <taxon>Diplopoda</taxon>
        <taxon>Helminthomorpha</taxon>
        <taxon>Spirobolidae</taxon>
        <taxon>Narceus</taxon>
    </lineage>
</organism>
<dbReference type="Pfam" id="PF00010">
    <property type="entry name" value="HLH"/>
    <property type="match status" value="1"/>
</dbReference>
<keyword evidence="2" id="KW-0805">Transcription regulation</keyword>
<evidence type="ECO:0000256" key="4">
    <source>
        <dbReference type="ARBA" id="ARBA00023163"/>
    </source>
</evidence>
<feature type="compositionally biased region" description="Polar residues" evidence="6">
    <location>
        <begin position="118"/>
        <end position="131"/>
    </location>
</feature>
<dbReference type="PROSITE" id="PS50888">
    <property type="entry name" value="BHLH"/>
    <property type="match status" value="1"/>
</dbReference>
<dbReference type="EMBL" id="FR715034">
    <property type="protein sequence ID" value="CBX36138.1"/>
    <property type="molecule type" value="mRNA"/>
</dbReference>
<dbReference type="GO" id="GO:0005634">
    <property type="term" value="C:nucleus"/>
    <property type="evidence" value="ECO:0007669"/>
    <property type="project" value="UniProtKB-SubCell"/>
</dbReference>
<keyword evidence="3" id="KW-0238">DNA-binding</keyword>
<dbReference type="InterPro" id="IPR003650">
    <property type="entry name" value="Orange_dom"/>
</dbReference>
<dbReference type="SUPFAM" id="SSF158457">
    <property type="entry name" value="Orange domain-like"/>
    <property type="match status" value="1"/>
</dbReference>
<comment type="subcellular location">
    <subcellularLocation>
        <location evidence="1">Nucleus</location>
    </subcellularLocation>
</comment>
<feature type="compositionally biased region" description="Polar residues" evidence="6">
    <location>
        <begin position="252"/>
        <end position="263"/>
    </location>
</feature>
<dbReference type="InterPro" id="IPR036638">
    <property type="entry name" value="HLH_DNA-bd_sf"/>
</dbReference>
<feature type="domain" description="BHLH" evidence="7">
    <location>
        <begin position="1"/>
        <end position="44"/>
    </location>
</feature>
<name>F2QAG4_NARAN</name>
<feature type="region of interest" description="Disordered" evidence="6">
    <location>
        <begin position="105"/>
        <end position="133"/>
    </location>
</feature>
<keyword evidence="4" id="KW-0804">Transcription</keyword>
<dbReference type="GO" id="GO:0003677">
    <property type="term" value="F:DNA binding"/>
    <property type="evidence" value="ECO:0007669"/>
    <property type="project" value="UniProtKB-KW"/>
</dbReference>
<evidence type="ECO:0000256" key="6">
    <source>
        <dbReference type="SAM" id="MobiDB-lite"/>
    </source>
</evidence>
<dbReference type="GO" id="GO:0046983">
    <property type="term" value="F:protein dimerization activity"/>
    <property type="evidence" value="ECO:0007669"/>
    <property type="project" value="InterPro"/>
</dbReference>
<feature type="region of interest" description="Disordered" evidence="6">
    <location>
        <begin position="215"/>
        <end position="263"/>
    </location>
</feature>
<gene>
    <name evidence="9" type="primary">h3</name>
</gene>
<evidence type="ECO:0000256" key="3">
    <source>
        <dbReference type="ARBA" id="ARBA00023125"/>
    </source>
</evidence>
<evidence type="ECO:0000256" key="1">
    <source>
        <dbReference type="ARBA" id="ARBA00004123"/>
    </source>
</evidence>
<feature type="compositionally biased region" description="Low complexity" evidence="6">
    <location>
        <begin position="105"/>
        <end position="117"/>
    </location>
</feature>
<dbReference type="CDD" id="cd11410">
    <property type="entry name" value="bHLH_O_HES"/>
    <property type="match status" value="1"/>
</dbReference>
<dbReference type="InterPro" id="IPR011598">
    <property type="entry name" value="bHLH_dom"/>
</dbReference>
<feature type="non-terminal residue" evidence="9">
    <location>
        <position position="1"/>
    </location>
</feature>